<feature type="transmembrane region" description="Helical" evidence="10">
    <location>
        <begin position="32"/>
        <end position="57"/>
    </location>
</feature>
<evidence type="ECO:0000259" key="11">
    <source>
        <dbReference type="PROSITE" id="PS50111"/>
    </source>
</evidence>
<dbReference type="SUPFAM" id="SSF103190">
    <property type="entry name" value="Sensory domain-like"/>
    <property type="match status" value="1"/>
</dbReference>
<keyword evidence="6 10" id="KW-0472">Membrane</keyword>
<dbReference type="InterPro" id="IPR029151">
    <property type="entry name" value="Sensor-like_sf"/>
</dbReference>
<dbReference type="GO" id="GO:0005886">
    <property type="term" value="C:plasma membrane"/>
    <property type="evidence" value="ECO:0007669"/>
    <property type="project" value="UniProtKB-SubCell"/>
</dbReference>
<dbReference type="STRING" id="1291379.TPE_0009"/>
<dbReference type="EMBL" id="CP004120">
    <property type="protein sequence ID" value="AGT42512.1"/>
    <property type="molecule type" value="Genomic_DNA"/>
</dbReference>
<evidence type="ECO:0000256" key="1">
    <source>
        <dbReference type="ARBA" id="ARBA00004651"/>
    </source>
</evidence>
<dbReference type="Pfam" id="PF00015">
    <property type="entry name" value="MCPsignal"/>
    <property type="match status" value="1"/>
</dbReference>
<accession>S5ZJ16</accession>
<dbReference type="CDD" id="cd12912">
    <property type="entry name" value="PDC2_MCP_like"/>
    <property type="match status" value="1"/>
</dbReference>
<evidence type="ECO:0000256" key="3">
    <source>
        <dbReference type="ARBA" id="ARBA00022500"/>
    </source>
</evidence>
<evidence type="ECO:0000256" key="7">
    <source>
        <dbReference type="ARBA" id="ARBA00029447"/>
    </source>
</evidence>
<evidence type="ECO:0000313" key="14">
    <source>
        <dbReference type="Proteomes" id="UP000015620"/>
    </source>
</evidence>
<gene>
    <name evidence="13" type="primary">dmcA</name>
    <name evidence="13" type="ORF">TPE_0009</name>
</gene>
<dbReference type="InterPro" id="IPR003660">
    <property type="entry name" value="HAMP_dom"/>
</dbReference>
<keyword evidence="5 10" id="KW-1133">Transmembrane helix</keyword>
<dbReference type="Gene3D" id="1.10.8.500">
    <property type="entry name" value="HAMP domain in histidine kinase"/>
    <property type="match status" value="1"/>
</dbReference>
<feature type="domain" description="HAMP" evidence="12">
    <location>
        <begin position="354"/>
        <end position="399"/>
    </location>
</feature>
<evidence type="ECO:0000256" key="6">
    <source>
        <dbReference type="ARBA" id="ARBA00023136"/>
    </source>
</evidence>
<dbReference type="SMART" id="SM00304">
    <property type="entry name" value="HAMP"/>
    <property type="match status" value="1"/>
</dbReference>
<dbReference type="GO" id="GO:0004888">
    <property type="term" value="F:transmembrane signaling receptor activity"/>
    <property type="evidence" value="ECO:0007669"/>
    <property type="project" value="TreeGrafter"/>
</dbReference>
<sequence>MKEKCIIPPPPPPQPGDNKMKGKKSFSLRAKFIIILTAAIIVLAAGICTVIGIQLYIMNTGQFNQFIEQEFSAINQTVQLFTRNNKNTVNVLSEHSAIKNAGKTLRNQTPEGEAYVRDRTEADIQNERTILSVLANIEKNYPEFEEVYIGTKWGGDATSSGEEEEKGYDPRTRQWYKEAEKNAGKIITTSAYISITKEPVITFAKTITSETGEFIGCLGADVSLTELTSFINTVKIGKTGYAMLVQNDGMILADPKHPQANFKMLKDSGVPAFTQLQLNNSTAVSIEMDGENWSARIFSIEEPDWKVITLIEQSEMLTLFTRLVQNMAWISAVLIIAVLITGFVFSSRLGFYFKRLQTVFEKIAAGDITDRIRYKNNDEVGQLMYYFNQTLDNMSGILRSLISESQEMNRIGEILSSDMTEAASAVQQINGNIEQVKKQILTQSASVTETAATVEQIIRIIKQLAESINAQNESIGRSSSSIEQMVANINAITETLQKNNILIKTLYEKSIKGKEGASTANSVVMQIAEKSDSLLEASQIIQNIAEQTNLLAMNAAIEAAHAGESGKGFAVVADEIRKLAEESNSQGKQIGAALKESIEIINHLIAAGTGAEKTFDEVYELAHNISEQEDYITASMQEQTEGSREVLEAIRDIKDVTEKVRSGSEEMLEGSKNVAQEMKKLNELTGTIADSMNEMASGSVQINNAVQEVNEIAQKNKNSIEKVVLEVEKFKV</sequence>
<evidence type="ECO:0000256" key="9">
    <source>
        <dbReference type="SAM" id="MobiDB-lite"/>
    </source>
</evidence>
<dbReference type="GO" id="GO:0006935">
    <property type="term" value="P:chemotaxis"/>
    <property type="evidence" value="ECO:0007669"/>
    <property type="project" value="UniProtKB-KW"/>
</dbReference>
<evidence type="ECO:0000256" key="2">
    <source>
        <dbReference type="ARBA" id="ARBA00022475"/>
    </source>
</evidence>
<dbReference type="PANTHER" id="PTHR43531">
    <property type="entry name" value="PROTEIN ICFG"/>
    <property type="match status" value="1"/>
</dbReference>
<dbReference type="CDD" id="cd18773">
    <property type="entry name" value="PDC1_HK_sensor"/>
    <property type="match status" value="1"/>
</dbReference>
<keyword evidence="3" id="KW-0145">Chemotaxis</keyword>
<keyword evidence="14" id="KW-1185">Reference proteome</keyword>
<dbReference type="CDD" id="cd06225">
    <property type="entry name" value="HAMP"/>
    <property type="match status" value="1"/>
</dbReference>
<dbReference type="OrthoDB" id="243053at2"/>
<reference evidence="13 14" key="1">
    <citation type="journal article" date="2013" name="PLoS ONE">
        <title>Genome-Wide Relatedness of Treponema pedis, from Gingiva and Necrotic Skin Lesions of Pigs, with the Human Oral Pathogen Treponema denticola.</title>
        <authorList>
            <person name="Svartstrom O."/>
            <person name="Mushtaq M."/>
            <person name="Pringle M."/>
            <person name="Segerman B."/>
        </authorList>
    </citation>
    <scope>NUCLEOTIDE SEQUENCE [LARGE SCALE GENOMIC DNA]</scope>
    <source>
        <strain evidence="13">T A4</strain>
    </source>
</reference>
<dbReference type="InterPro" id="IPR051310">
    <property type="entry name" value="MCP_chemotaxis"/>
</dbReference>
<evidence type="ECO:0000256" key="4">
    <source>
        <dbReference type="ARBA" id="ARBA00022692"/>
    </source>
</evidence>
<evidence type="ECO:0000259" key="12">
    <source>
        <dbReference type="PROSITE" id="PS50885"/>
    </source>
</evidence>
<dbReference type="HOGENOM" id="CLU_000445_107_19_12"/>
<dbReference type="Gene3D" id="1.10.287.950">
    <property type="entry name" value="Methyl-accepting chemotaxis protein"/>
    <property type="match status" value="1"/>
</dbReference>
<organism evidence="13 14">
    <name type="scientific">Treponema pedis str. T A4</name>
    <dbReference type="NCBI Taxonomy" id="1291379"/>
    <lineage>
        <taxon>Bacteria</taxon>
        <taxon>Pseudomonadati</taxon>
        <taxon>Spirochaetota</taxon>
        <taxon>Spirochaetia</taxon>
        <taxon>Spirochaetales</taxon>
        <taxon>Treponemataceae</taxon>
        <taxon>Treponema</taxon>
    </lineage>
</organism>
<dbReference type="Pfam" id="PF00672">
    <property type="entry name" value="HAMP"/>
    <property type="match status" value="1"/>
</dbReference>
<evidence type="ECO:0000256" key="10">
    <source>
        <dbReference type="SAM" id="Phobius"/>
    </source>
</evidence>
<dbReference type="AlphaFoldDB" id="S5ZJ16"/>
<dbReference type="SMART" id="SM00283">
    <property type="entry name" value="MA"/>
    <property type="match status" value="1"/>
</dbReference>
<dbReference type="PROSITE" id="PS50111">
    <property type="entry name" value="CHEMOTAXIS_TRANSDUC_2"/>
    <property type="match status" value="1"/>
</dbReference>
<dbReference type="GeneID" id="301088770"/>
<dbReference type="Gene3D" id="3.30.450.20">
    <property type="entry name" value="PAS domain"/>
    <property type="match status" value="2"/>
</dbReference>
<dbReference type="GO" id="GO:0007165">
    <property type="term" value="P:signal transduction"/>
    <property type="evidence" value="ECO:0007669"/>
    <property type="project" value="UniProtKB-KW"/>
</dbReference>
<evidence type="ECO:0000313" key="13">
    <source>
        <dbReference type="EMBL" id="AGT42512.1"/>
    </source>
</evidence>
<dbReference type="Proteomes" id="UP000015620">
    <property type="component" value="Chromosome"/>
</dbReference>
<dbReference type="InterPro" id="IPR004089">
    <property type="entry name" value="MCPsignal_dom"/>
</dbReference>
<dbReference type="InterPro" id="IPR033479">
    <property type="entry name" value="dCache_1"/>
</dbReference>
<comment type="subcellular location">
    <subcellularLocation>
        <location evidence="1">Cell membrane</location>
        <topology evidence="1">Multi-pass membrane protein</topology>
    </subcellularLocation>
</comment>
<dbReference type="PROSITE" id="PS50885">
    <property type="entry name" value="HAMP"/>
    <property type="match status" value="1"/>
</dbReference>
<comment type="similarity">
    <text evidence="7">Belongs to the methyl-accepting chemotaxis (MCP) protein family.</text>
</comment>
<protein>
    <submittedName>
        <fullName evidence="13">Methyl-accepting chemotaxis protein DmcA</fullName>
    </submittedName>
</protein>
<dbReference type="SUPFAM" id="SSF58104">
    <property type="entry name" value="Methyl-accepting chemotaxis protein (MCP) signaling domain"/>
    <property type="match status" value="1"/>
</dbReference>
<keyword evidence="4 10" id="KW-0812">Transmembrane</keyword>
<keyword evidence="2" id="KW-1003">Cell membrane</keyword>
<name>S5ZJ16_9SPIR</name>
<proteinExistence type="inferred from homology"/>
<dbReference type="Pfam" id="PF02743">
    <property type="entry name" value="dCache_1"/>
    <property type="match status" value="1"/>
</dbReference>
<evidence type="ECO:0000256" key="5">
    <source>
        <dbReference type="ARBA" id="ARBA00022989"/>
    </source>
</evidence>
<dbReference type="PATRIC" id="fig|1291379.3.peg.9"/>
<feature type="region of interest" description="Disordered" evidence="9">
    <location>
        <begin position="1"/>
        <end position="21"/>
    </location>
</feature>
<dbReference type="PANTHER" id="PTHR43531:SF11">
    <property type="entry name" value="METHYL-ACCEPTING CHEMOTAXIS PROTEIN 3"/>
    <property type="match status" value="1"/>
</dbReference>
<dbReference type="RefSeq" id="WP_020963812.1">
    <property type="nucleotide sequence ID" value="NC_022097.1"/>
</dbReference>
<dbReference type="KEGG" id="tped:TPE_0009"/>
<feature type="domain" description="Methyl-accepting transducer" evidence="11">
    <location>
        <begin position="418"/>
        <end position="675"/>
    </location>
</feature>
<feature type="transmembrane region" description="Helical" evidence="10">
    <location>
        <begin position="327"/>
        <end position="345"/>
    </location>
</feature>
<evidence type="ECO:0000256" key="8">
    <source>
        <dbReference type="PROSITE-ProRule" id="PRU00284"/>
    </source>
</evidence>
<keyword evidence="8" id="KW-0807">Transducer</keyword>